<evidence type="ECO:0000313" key="8">
    <source>
        <dbReference type="EMBL" id="SVC70107.1"/>
    </source>
</evidence>
<dbReference type="GO" id="GO:2000143">
    <property type="term" value="P:negative regulation of DNA-templated transcription initiation"/>
    <property type="evidence" value="ECO:0007669"/>
    <property type="project" value="TreeGrafter"/>
</dbReference>
<keyword evidence="6" id="KW-0804">Transcription</keyword>
<evidence type="ECO:0000256" key="4">
    <source>
        <dbReference type="ARBA" id="ARBA00023015"/>
    </source>
</evidence>
<dbReference type="PANTHER" id="PTHR34701:SF1">
    <property type="entry name" value="TRANSCRIPTIONAL REGULATOR MRAZ"/>
    <property type="match status" value="1"/>
</dbReference>
<reference evidence="8" key="1">
    <citation type="submission" date="2018-05" db="EMBL/GenBank/DDBJ databases">
        <authorList>
            <person name="Lanie J.A."/>
            <person name="Ng W.-L."/>
            <person name="Kazmierczak K.M."/>
            <person name="Andrzejewski T.M."/>
            <person name="Davidsen T.M."/>
            <person name="Wayne K.J."/>
            <person name="Tettelin H."/>
            <person name="Glass J.I."/>
            <person name="Rusch D."/>
            <person name="Podicherti R."/>
            <person name="Tsui H.-C.T."/>
            <person name="Winkler M.E."/>
        </authorList>
    </citation>
    <scope>NUCLEOTIDE SEQUENCE</scope>
</reference>
<dbReference type="PROSITE" id="PS51740">
    <property type="entry name" value="SPOVT_ABRB"/>
    <property type="match status" value="2"/>
</dbReference>
<evidence type="ECO:0000259" key="7">
    <source>
        <dbReference type="PROSITE" id="PS51740"/>
    </source>
</evidence>
<dbReference type="PANTHER" id="PTHR34701">
    <property type="entry name" value="TRANSCRIPTIONAL REGULATOR MRAZ"/>
    <property type="match status" value="1"/>
</dbReference>
<name>A0A382PB88_9ZZZZ</name>
<dbReference type="InterPro" id="IPR035644">
    <property type="entry name" value="MraZ_C"/>
</dbReference>
<dbReference type="GO" id="GO:0003700">
    <property type="term" value="F:DNA-binding transcription factor activity"/>
    <property type="evidence" value="ECO:0007669"/>
    <property type="project" value="InterPro"/>
</dbReference>
<keyword evidence="2" id="KW-0963">Cytoplasm</keyword>
<dbReference type="InterPro" id="IPR007159">
    <property type="entry name" value="SpoVT-AbrB_dom"/>
</dbReference>
<dbReference type="Pfam" id="PF02381">
    <property type="entry name" value="MraZ"/>
    <property type="match status" value="1"/>
</dbReference>
<feature type="domain" description="SpoVT-AbrB" evidence="7">
    <location>
        <begin position="1"/>
        <end position="46"/>
    </location>
</feature>
<dbReference type="AlphaFoldDB" id="A0A382PB88"/>
<dbReference type="Gene3D" id="3.40.1550.20">
    <property type="entry name" value="Transcriptional regulator MraZ domain"/>
    <property type="match status" value="1"/>
</dbReference>
<protein>
    <recommendedName>
        <fullName evidence="1">Transcriptional regulator MraZ</fullName>
    </recommendedName>
</protein>
<evidence type="ECO:0000256" key="2">
    <source>
        <dbReference type="ARBA" id="ARBA00022490"/>
    </source>
</evidence>
<evidence type="ECO:0000256" key="3">
    <source>
        <dbReference type="ARBA" id="ARBA00022737"/>
    </source>
</evidence>
<dbReference type="InterPro" id="IPR020603">
    <property type="entry name" value="MraZ_dom"/>
</dbReference>
<dbReference type="HAMAP" id="MF_01008">
    <property type="entry name" value="MraZ"/>
    <property type="match status" value="1"/>
</dbReference>
<dbReference type="InterPro" id="IPR035642">
    <property type="entry name" value="MraZ_N"/>
</dbReference>
<dbReference type="CDD" id="cd16320">
    <property type="entry name" value="MraZ_N"/>
    <property type="match status" value="1"/>
</dbReference>
<dbReference type="GO" id="GO:0000976">
    <property type="term" value="F:transcription cis-regulatory region binding"/>
    <property type="evidence" value="ECO:0007669"/>
    <property type="project" value="TreeGrafter"/>
</dbReference>
<accession>A0A382PB88</accession>
<gene>
    <name evidence="8" type="ORF">METZ01_LOCUS322961</name>
</gene>
<sequence length="104" mass="11844">MDQKGRFAVPAKYREELTERCAGKFILTVNVINTGDRCLWLYPQDEWENVERKVVQLPSFDGRAQALKRLLIGYATDCDLSSAGRVRVSAPLREFAGLDKRIVL</sequence>
<evidence type="ECO:0000256" key="1">
    <source>
        <dbReference type="ARBA" id="ARBA00013860"/>
    </source>
</evidence>
<evidence type="ECO:0000256" key="5">
    <source>
        <dbReference type="ARBA" id="ARBA00023125"/>
    </source>
</evidence>
<evidence type="ECO:0000256" key="6">
    <source>
        <dbReference type="ARBA" id="ARBA00023163"/>
    </source>
</evidence>
<dbReference type="InterPro" id="IPR003444">
    <property type="entry name" value="MraZ"/>
</dbReference>
<organism evidence="8">
    <name type="scientific">marine metagenome</name>
    <dbReference type="NCBI Taxonomy" id="408172"/>
    <lineage>
        <taxon>unclassified sequences</taxon>
        <taxon>metagenomes</taxon>
        <taxon>ecological metagenomes</taxon>
    </lineage>
</organism>
<dbReference type="InterPro" id="IPR038619">
    <property type="entry name" value="MraZ_sf"/>
</dbReference>
<dbReference type="InterPro" id="IPR037914">
    <property type="entry name" value="SpoVT-AbrB_sf"/>
</dbReference>
<keyword evidence="3" id="KW-0677">Repeat</keyword>
<feature type="domain" description="SpoVT-AbrB" evidence="7">
    <location>
        <begin position="75"/>
        <end position="104"/>
    </location>
</feature>
<dbReference type="CDD" id="cd16321">
    <property type="entry name" value="MraZ_C"/>
    <property type="match status" value="1"/>
</dbReference>
<feature type="non-terminal residue" evidence="8">
    <location>
        <position position="104"/>
    </location>
</feature>
<dbReference type="EMBL" id="UINC01105853">
    <property type="protein sequence ID" value="SVC70107.1"/>
    <property type="molecule type" value="Genomic_DNA"/>
</dbReference>
<dbReference type="SUPFAM" id="SSF89447">
    <property type="entry name" value="AbrB/MazE/MraZ-like"/>
    <property type="match status" value="1"/>
</dbReference>
<keyword evidence="5" id="KW-0238">DNA-binding</keyword>
<proteinExistence type="inferred from homology"/>
<keyword evidence="4" id="KW-0805">Transcription regulation</keyword>